<organism evidence="3 4">
    <name type="scientific">Anaeroselena agilis</name>
    <dbReference type="NCBI Taxonomy" id="3063788"/>
    <lineage>
        <taxon>Bacteria</taxon>
        <taxon>Bacillati</taxon>
        <taxon>Bacillota</taxon>
        <taxon>Negativicutes</taxon>
        <taxon>Acetonemataceae</taxon>
        <taxon>Anaeroselena</taxon>
    </lineage>
</organism>
<dbReference type="Pfam" id="PF04023">
    <property type="entry name" value="FeoA"/>
    <property type="match status" value="1"/>
</dbReference>
<dbReference type="InterPro" id="IPR008988">
    <property type="entry name" value="Transcriptional_repressor_C"/>
</dbReference>
<keyword evidence="1" id="KW-0408">Iron</keyword>
<evidence type="ECO:0000313" key="4">
    <source>
        <dbReference type="Proteomes" id="UP001254848"/>
    </source>
</evidence>
<evidence type="ECO:0000256" key="1">
    <source>
        <dbReference type="ARBA" id="ARBA00023004"/>
    </source>
</evidence>
<dbReference type="EMBL" id="JAUOZS010000001">
    <property type="protein sequence ID" value="MDT8901701.1"/>
    <property type="molecule type" value="Genomic_DNA"/>
</dbReference>
<dbReference type="RefSeq" id="WP_413780205.1">
    <property type="nucleotide sequence ID" value="NZ_JAUOZS010000001.1"/>
</dbReference>
<evidence type="ECO:0000313" key="3">
    <source>
        <dbReference type="EMBL" id="MDT8901701.1"/>
    </source>
</evidence>
<dbReference type="SUPFAM" id="SSF50037">
    <property type="entry name" value="C-terminal domain of transcriptional repressors"/>
    <property type="match status" value="1"/>
</dbReference>
<gene>
    <name evidence="3" type="ORF">Q4T40_10640</name>
</gene>
<protein>
    <submittedName>
        <fullName evidence="3">FeoA family protein</fullName>
    </submittedName>
</protein>
<dbReference type="SMART" id="SM00899">
    <property type="entry name" value="FeoA"/>
    <property type="match status" value="1"/>
</dbReference>
<dbReference type="Gene3D" id="2.30.30.90">
    <property type="match status" value="1"/>
</dbReference>
<feature type="domain" description="Ferrous iron transporter FeoA-like" evidence="2">
    <location>
        <begin position="5"/>
        <end position="74"/>
    </location>
</feature>
<dbReference type="Proteomes" id="UP001254848">
    <property type="component" value="Unassembled WGS sequence"/>
</dbReference>
<dbReference type="InterPro" id="IPR007167">
    <property type="entry name" value="Fe-transptr_FeoA-like"/>
</dbReference>
<proteinExistence type="predicted"/>
<keyword evidence="4" id="KW-1185">Reference proteome</keyword>
<evidence type="ECO:0000259" key="2">
    <source>
        <dbReference type="SMART" id="SM00899"/>
    </source>
</evidence>
<dbReference type="InterPro" id="IPR038157">
    <property type="entry name" value="FeoA_core_dom"/>
</dbReference>
<sequence length="79" mass="8375">MGKQMPLTRLRAGQKATVASLPAGRRDLARLLAFGILPGTDIQILQIFPVYVLAVGNTRLAIDRKIAAGILVGVPNTPV</sequence>
<accession>A0ABU3P0U5</accession>
<reference evidence="3 4" key="1">
    <citation type="submission" date="2023-07" db="EMBL/GenBank/DDBJ databases">
        <title>The novel representative of Negativicutes class, Anaeroselena agilis gen. nov. sp. nov.</title>
        <authorList>
            <person name="Prokofeva M.I."/>
            <person name="Elcheninov A.G."/>
            <person name="Klyukina A."/>
            <person name="Kublanov I.V."/>
            <person name="Frolov E.N."/>
            <person name="Podosokorskaya O.A."/>
        </authorList>
    </citation>
    <scope>NUCLEOTIDE SEQUENCE [LARGE SCALE GENOMIC DNA]</scope>
    <source>
        <strain evidence="3 4">4137-cl</strain>
    </source>
</reference>
<name>A0ABU3P0U5_9FIRM</name>
<comment type="caution">
    <text evidence="3">The sequence shown here is derived from an EMBL/GenBank/DDBJ whole genome shotgun (WGS) entry which is preliminary data.</text>
</comment>